<reference evidence="1 2" key="1">
    <citation type="submission" date="2018-06" db="EMBL/GenBank/DDBJ databases">
        <authorList>
            <consortium name="Pathogen Informatics"/>
            <person name="Doyle S."/>
        </authorList>
    </citation>
    <scope>NUCLEOTIDE SEQUENCE [LARGE SCALE GENOMIC DNA]</scope>
    <source>
        <strain evidence="1 2">NCTC11661</strain>
    </source>
</reference>
<sequence length="350" mass="41402">MKRNILLISLFSIFQMMSCQKKHPKPMYYVEISHPHNKYLVTPIRDSIITLEGIHASLPYGSTSGKWGDSGKMFTEQYGTPIGADVVYYARYENKFYHLKAEFPVEKMKDLASRAYAVSYVESHKEPLEHYKRTEQRQLRFSGYENPYTNMTHLIFGFAPQGMVVVWVGYGGGDIIEVERYQAQEVKDDEKYAKIFFTERSSQTRQQIIEREHVPEASSKEWDDYRNRYSWRPVLSSDIDTFFAIKSSTKYHNGEREVLLQPYIMKTEHQMRAIPNEVDLYWRTDKNQQFEGRVFFNWEKTDAILKEQGLEKNDIRFHINKDNNIEVFLNDTPLPVQSIRVYKSNVKFQI</sequence>
<dbReference type="Proteomes" id="UP000255515">
    <property type="component" value="Unassembled WGS sequence"/>
</dbReference>
<organism evidence="1 2">
    <name type="scientific">Bergeyella zoohelcum</name>
    <dbReference type="NCBI Taxonomy" id="1015"/>
    <lineage>
        <taxon>Bacteria</taxon>
        <taxon>Pseudomonadati</taxon>
        <taxon>Bacteroidota</taxon>
        <taxon>Flavobacteriia</taxon>
        <taxon>Flavobacteriales</taxon>
        <taxon>Weeksellaceae</taxon>
        <taxon>Bergeyella</taxon>
    </lineage>
</organism>
<proteinExistence type="predicted"/>
<evidence type="ECO:0000313" key="1">
    <source>
        <dbReference type="EMBL" id="SUV52400.1"/>
    </source>
</evidence>
<dbReference type="Pfam" id="PF11153">
    <property type="entry name" value="DUF2931"/>
    <property type="match status" value="1"/>
</dbReference>
<name>A0A380ZY05_9FLAO</name>
<evidence type="ECO:0000313" key="2">
    <source>
        <dbReference type="Proteomes" id="UP000255515"/>
    </source>
</evidence>
<dbReference type="AlphaFoldDB" id="A0A380ZY05"/>
<dbReference type="InterPro" id="IPR021326">
    <property type="entry name" value="DUF2931"/>
</dbReference>
<dbReference type="EMBL" id="UFTJ01000003">
    <property type="protein sequence ID" value="SUV52400.1"/>
    <property type="molecule type" value="Genomic_DNA"/>
</dbReference>
<protein>
    <submittedName>
        <fullName evidence="1">Protein of uncharacterized function (DUF2931)</fullName>
    </submittedName>
</protein>
<accession>A0A380ZY05</accession>
<dbReference type="RefSeq" id="WP_115644233.1">
    <property type="nucleotide sequence ID" value="NZ_UFTJ01000003.1"/>
</dbReference>
<gene>
    <name evidence="1" type="ORF">NCTC11661_01538</name>
</gene>